<feature type="compositionally biased region" description="Polar residues" evidence="3">
    <location>
        <begin position="207"/>
        <end position="217"/>
    </location>
</feature>
<dbReference type="EMBL" id="GBRD01011940">
    <property type="protein sequence ID" value="JAG53884.1"/>
    <property type="molecule type" value="Transcribed_RNA"/>
</dbReference>
<keyword evidence="2" id="KW-0539">Nucleus</keyword>
<dbReference type="Pfam" id="PF00638">
    <property type="entry name" value="Ran_BP1"/>
    <property type="match status" value="1"/>
</dbReference>
<feature type="compositionally biased region" description="Low complexity" evidence="3">
    <location>
        <begin position="15"/>
        <end position="25"/>
    </location>
</feature>
<proteinExistence type="predicted"/>
<organism evidence="5">
    <name type="scientific">Lygus hesperus</name>
    <name type="common">Western plant bug</name>
    <dbReference type="NCBI Taxonomy" id="30085"/>
    <lineage>
        <taxon>Eukaryota</taxon>
        <taxon>Metazoa</taxon>
        <taxon>Ecdysozoa</taxon>
        <taxon>Arthropoda</taxon>
        <taxon>Hexapoda</taxon>
        <taxon>Insecta</taxon>
        <taxon>Pterygota</taxon>
        <taxon>Neoptera</taxon>
        <taxon>Paraneoptera</taxon>
        <taxon>Hemiptera</taxon>
        <taxon>Heteroptera</taxon>
        <taxon>Panheteroptera</taxon>
        <taxon>Cimicomorpha</taxon>
        <taxon>Miridae</taxon>
        <taxon>Mirini</taxon>
        <taxon>Lygus</taxon>
    </lineage>
</organism>
<evidence type="ECO:0000313" key="5">
    <source>
        <dbReference type="EMBL" id="JAG53885.1"/>
    </source>
</evidence>
<comment type="subcellular location">
    <subcellularLocation>
        <location evidence="1">Nucleus</location>
    </subcellularLocation>
</comment>
<evidence type="ECO:0000256" key="1">
    <source>
        <dbReference type="ARBA" id="ARBA00004123"/>
    </source>
</evidence>
<feature type="non-terminal residue" evidence="5">
    <location>
        <position position="1"/>
    </location>
</feature>
<evidence type="ECO:0000256" key="3">
    <source>
        <dbReference type="SAM" id="MobiDB-lite"/>
    </source>
</evidence>
<feature type="region of interest" description="Disordered" evidence="3">
    <location>
        <begin position="275"/>
        <end position="294"/>
    </location>
</feature>
<feature type="domain" description="RanBD1" evidence="4">
    <location>
        <begin position="298"/>
        <end position="384"/>
    </location>
</feature>
<dbReference type="AlphaFoldDB" id="A0A0K8SM56"/>
<dbReference type="GO" id="GO:0005634">
    <property type="term" value="C:nucleus"/>
    <property type="evidence" value="ECO:0007669"/>
    <property type="project" value="UniProtKB-SubCell"/>
</dbReference>
<reference evidence="5" key="1">
    <citation type="submission" date="2014-09" db="EMBL/GenBank/DDBJ databases">
        <authorList>
            <person name="Magalhaes I.L.F."/>
            <person name="Oliveira U."/>
            <person name="Santos F.R."/>
            <person name="Vidigal T.H.D.A."/>
            <person name="Brescovit A.D."/>
            <person name="Santos A.J."/>
        </authorList>
    </citation>
    <scope>NUCLEOTIDE SEQUENCE</scope>
</reference>
<protein>
    <recommendedName>
        <fullName evidence="4">RanBD1 domain-containing protein</fullName>
    </recommendedName>
</protein>
<dbReference type="PANTHER" id="PTHR23138">
    <property type="entry name" value="RAN BINDING PROTEIN"/>
    <property type="match status" value="1"/>
</dbReference>
<dbReference type="SUPFAM" id="SSF50729">
    <property type="entry name" value="PH domain-like"/>
    <property type="match status" value="1"/>
</dbReference>
<dbReference type="InterPro" id="IPR011993">
    <property type="entry name" value="PH-like_dom_sf"/>
</dbReference>
<accession>A0A0K8SM56</accession>
<dbReference type="InterPro" id="IPR045255">
    <property type="entry name" value="RanBP1-like"/>
</dbReference>
<dbReference type="CDD" id="cd13180">
    <property type="entry name" value="RanBD_RanBP3"/>
    <property type="match status" value="1"/>
</dbReference>
<dbReference type="InterPro" id="IPR000156">
    <property type="entry name" value="Ran_bind_dom"/>
</dbReference>
<dbReference type="EMBL" id="GBRD01011939">
    <property type="protein sequence ID" value="JAG53885.1"/>
    <property type="molecule type" value="Transcribed_RNA"/>
</dbReference>
<dbReference type="GO" id="GO:0006611">
    <property type="term" value="P:protein export from nucleus"/>
    <property type="evidence" value="ECO:0007669"/>
    <property type="project" value="TreeGrafter"/>
</dbReference>
<dbReference type="PROSITE" id="PS50196">
    <property type="entry name" value="RANBD1"/>
    <property type="match status" value="1"/>
</dbReference>
<name>A0A0K8SM56_LYGHE</name>
<evidence type="ECO:0000256" key="2">
    <source>
        <dbReference type="ARBA" id="ARBA00023242"/>
    </source>
</evidence>
<feature type="compositionally biased region" description="Basic and acidic residues" evidence="3">
    <location>
        <begin position="153"/>
        <end position="169"/>
    </location>
</feature>
<dbReference type="PANTHER" id="PTHR23138:SF142">
    <property type="entry name" value="RAN-BINDING PROTEIN 3B-RELATED"/>
    <property type="match status" value="1"/>
</dbReference>
<dbReference type="Gene3D" id="2.30.29.30">
    <property type="entry name" value="Pleckstrin-homology domain (PH domain)/Phosphotyrosine-binding domain (PTB)"/>
    <property type="match status" value="1"/>
</dbReference>
<evidence type="ECO:0000259" key="4">
    <source>
        <dbReference type="PROSITE" id="PS50196"/>
    </source>
</evidence>
<feature type="compositionally biased region" description="Basic and acidic residues" evidence="3">
    <location>
        <begin position="275"/>
        <end position="285"/>
    </location>
</feature>
<dbReference type="SMART" id="SM00160">
    <property type="entry name" value="RanBD"/>
    <property type="match status" value="1"/>
</dbReference>
<feature type="compositionally biased region" description="Polar residues" evidence="3">
    <location>
        <begin position="37"/>
        <end position="47"/>
    </location>
</feature>
<feature type="region of interest" description="Disordered" evidence="3">
    <location>
        <begin position="1"/>
        <end position="217"/>
    </location>
</feature>
<sequence>FLKQTGLIPADFQGSSSQIDEVSSSDGPPTICEPVPGTTNGDSQGSDHGNEAKRLIVTSSTSVKPSLFFPHRTNVMGSNDASSSSSKGTPSRGFVLNPPRLSSNPLKMDSDDESTADESRQSEVSSTPSKAEAKSKGFVLNPPRLSNPFAKIGADEERTEAKSEEKKSEVTSTPTKSEEGVVSSTPRSAVSFVPLGGEPSAHAAPPSLSQASSNTAPSFGFVFGQNIHEKVVEATTTAEAASSTVCESSSSEEVPKEVTTNGTTASEMLFSAHAKKEADKAEKASDSGGKTLSEAAREYEEARAVKRKFEEVQVITGEEEESNVLQINCKLFSWSSSTWVERGRGTLRVNDFPSNTTHHRLIVRSAGSLRVVLNTNIWSGMTVDRASNKSMRITAMDSNEVVKVFLIMASPKEMDQLQKCLEWRVNNLKKNEPVNHKKVKDDDKPLPPALDDKLYTF</sequence>